<reference evidence="1" key="1">
    <citation type="journal article" date="2020" name="Stud. Mycol.">
        <title>101 Dothideomycetes genomes: a test case for predicting lifestyles and emergence of pathogens.</title>
        <authorList>
            <person name="Haridas S."/>
            <person name="Albert R."/>
            <person name="Binder M."/>
            <person name="Bloem J."/>
            <person name="Labutti K."/>
            <person name="Salamov A."/>
            <person name="Andreopoulos B."/>
            <person name="Baker S."/>
            <person name="Barry K."/>
            <person name="Bills G."/>
            <person name="Bluhm B."/>
            <person name="Cannon C."/>
            <person name="Castanera R."/>
            <person name="Culley D."/>
            <person name="Daum C."/>
            <person name="Ezra D."/>
            <person name="Gonzalez J."/>
            <person name="Henrissat B."/>
            <person name="Kuo A."/>
            <person name="Liang C."/>
            <person name="Lipzen A."/>
            <person name="Lutzoni F."/>
            <person name="Magnuson J."/>
            <person name="Mondo S."/>
            <person name="Nolan M."/>
            <person name="Ohm R."/>
            <person name="Pangilinan J."/>
            <person name="Park H.-J."/>
            <person name="Ramirez L."/>
            <person name="Alfaro M."/>
            <person name="Sun H."/>
            <person name="Tritt A."/>
            <person name="Yoshinaga Y."/>
            <person name="Zwiers L.-H."/>
            <person name="Turgeon B."/>
            <person name="Goodwin S."/>
            <person name="Spatafora J."/>
            <person name="Crous P."/>
            <person name="Grigoriev I."/>
        </authorList>
    </citation>
    <scope>NUCLEOTIDE SEQUENCE</scope>
    <source>
        <strain evidence="1">CBS 115976</strain>
    </source>
</reference>
<dbReference type="Proteomes" id="UP000799302">
    <property type="component" value="Unassembled WGS sequence"/>
</dbReference>
<evidence type="ECO:0000313" key="2">
    <source>
        <dbReference type="Proteomes" id="UP000799302"/>
    </source>
</evidence>
<proteinExistence type="predicted"/>
<gene>
    <name evidence="1" type="ORF">BT63DRAFT_199844</name>
</gene>
<dbReference type="AlphaFoldDB" id="A0A6A6UH06"/>
<name>A0A6A6UH06_9PEZI</name>
<dbReference type="EMBL" id="MU004233">
    <property type="protein sequence ID" value="KAF2670727.1"/>
    <property type="molecule type" value="Genomic_DNA"/>
</dbReference>
<accession>A0A6A6UH06</accession>
<evidence type="ECO:0000313" key="1">
    <source>
        <dbReference type="EMBL" id="KAF2670727.1"/>
    </source>
</evidence>
<protein>
    <submittedName>
        <fullName evidence="1">Uncharacterized protein</fullName>
    </submittedName>
</protein>
<organism evidence="1 2">
    <name type="scientific">Microthyrium microscopicum</name>
    <dbReference type="NCBI Taxonomy" id="703497"/>
    <lineage>
        <taxon>Eukaryota</taxon>
        <taxon>Fungi</taxon>
        <taxon>Dikarya</taxon>
        <taxon>Ascomycota</taxon>
        <taxon>Pezizomycotina</taxon>
        <taxon>Dothideomycetes</taxon>
        <taxon>Dothideomycetes incertae sedis</taxon>
        <taxon>Microthyriales</taxon>
        <taxon>Microthyriaceae</taxon>
        <taxon>Microthyrium</taxon>
    </lineage>
</organism>
<keyword evidence="2" id="KW-1185">Reference proteome</keyword>
<sequence>MQMLSVSAYEKKKIFPIMTAWCDIVGYDKHLRDLNLVHPRGSCLMSRRSVQTASPGRCWPILIWIIMYQTRLIYGGTLATTICGTFVKTYYSPLAFAILLHIWLSVNVQNQSHVYYSRTTDYVHCALSCTVMLRQHKSRTRDPPRRYPIRLYNGFSQDYLFQIDSIELYKKPIVL</sequence>